<evidence type="ECO:0000256" key="4">
    <source>
        <dbReference type="ARBA" id="ARBA00022490"/>
    </source>
</evidence>
<evidence type="ECO:0000256" key="11">
    <source>
        <dbReference type="RuleBase" id="RU366037"/>
    </source>
</evidence>
<evidence type="ECO:0000313" key="14">
    <source>
        <dbReference type="EnsemblMetazoa" id="XP_022650079"/>
    </source>
</evidence>
<feature type="domain" description="Exportin-T C-terminal" evidence="13">
    <location>
        <begin position="379"/>
        <end position="1028"/>
    </location>
</feature>
<feature type="repeat" description="PPR" evidence="10">
    <location>
        <begin position="265"/>
        <end position="300"/>
    </location>
</feature>
<evidence type="ECO:0000256" key="8">
    <source>
        <dbReference type="ARBA" id="ARBA00029784"/>
    </source>
</evidence>
<keyword evidence="4 11" id="KW-0963">Cytoplasm</keyword>
<dbReference type="GO" id="GO:0005643">
    <property type="term" value="C:nuclear pore"/>
    <property type="evidence" value="ECO:0007669"/>
    <property type="project" value="TreeGrafter"/>
</dbReference>
<accession>A0A7M7JDI5</accession>
<dbReference type="PANTHER" id="PTHR15952:SF11">
    <property type="entry name" value="EXPORTIN-T"/>
    <property type="match status" value="1"/>
</dbReference>
<dbReference type="GO" id="GO:0016363">
    <property type="term" value="C:nuclear matrix"/>
    <property type="evidence" value="ECO:0007669"/>
    <property type="project" value="TreeGrafter"/>
</dbReference>
<comment type="subcellular location">
    <subcellularLocation>
        <location evidence="1 11">Cytoplasm</location>
    </subcellularLocation>
    <subcellularLocation>
        <location evidence="11">Nucleus</location>
    </subcellularLocation>
    <text evidence="11">Shuttles between the nucleus and the cytoplasm.</text>
</comment>
<keyword evidence="6 11" id="KW-0694">RNA-binding</keyword>
<evidence type="ECO:0000256" key="7">
    <source>
        <dbReference type="ARBA" id="ARBA00023242"/>
    </source>
</evidence>
<evidence type="ECO:0000259" key="12">
    <source>
        <dbReference type="Pfam" id="PF08389"/>
    </source>
</evidence>
<dbReference type="Proteomes" id="UP000594260">
    <property type="component" value="Unplaced"/>
</dbReference>
<dbReference type="GeneID" id="111245686"/>
<keyword evidence="7 11" id="KW-0539">Nucleus</keyword>
<keyword evidence="15" id="KW-1185">Reference proteome</keyword>
<evidence type="ECO:0000259" key="13">
    <source>
        <dbReference type="Pfam" id="PF19282"/>
    </source>
</evidence>
<dbReference type="GO" id="GO:0071528">
    <property type="term" value="P:tRNA re-export from nucleus"/>
    <property type="evidence" value="ECO:0007669"/>
    <property type="project" value="UniProtKB-UniRule"/>
</dbReference>
<dbReference type="GO" id="GO:0031267">
    <property type="term" value="F:small GTPase binding"/>
    <property type="evidence" value="ECO:0007669"/>
    <property type="project" value="InterPro"/>
</dbReference>
<comment type="function">
    <text evidence="11">tRNA nucleus export receptor which facilitates tRNA translocation across the nuclear pore complex.</text>
</comment>
<evidence type="ECO:0000256" key="1">
    <source>
        <dbReference type="ARBA" id="ARBA00004496"/>
    </source>
</evidence>
<evidence type="ECO:0000256" key="3">
    <source>
        <dbReference type="ARBA" id="ARBA00022448"/>
    </source>
</evidence>
<name>A0A7M7JDI5_VARDE</name>
<evidence type="ECO:0000256" key="10">
    <source>
        <dbReference type="PROSITE-ProRule" id="PRU00708"/>
    </source>
</evidence>
<dbReference type="EnsemblMetazoa" id="XM_022794344">
    <property type="protein sequence ID" value="XP_022650079"/>
    <property type="gene ID" value="LOC111245686"/>
</dbReference>
<keyword evidence="3 11" id="KW-0813">Transport</keyword>
<evidence type="ECO:0000256" key="6">
    <source>
        <dbReference type="ARBA" id="ARBA00022884"/>
    </source>
</evidence>
<dbReference type="Gene3D" id="1.25.10.10">
    <property type="entry name" value="Leucine-rich Repeat Variant"/>
    <property type="match status" value="1"/>
</dbReference>
<dbReference type="KEGG" id="vde:111245686"/>
<dbReference type="InParanoid" id="A0A7M7JDI5"/>
<dbReference type="Pfam" id="PF19282">
    <property type="entry name" value="Exportin-T"/>
    <property type="match status" value="1"/>
</dbReference>
<dbReference type="InterPro" id="IPR013598">
    <property type="entry name" value="Exportin-1/Importin-b-like"/>
</dbReference>
<dbReference type="RefSeq" id="XP_022650079.1">
    <property type="nucleotide sequence ID" value="XM_022794344.1"/>
</dbReference>
<organism evidence="14 15">
    <name type="scientific">Varroa destructor</name>
    <name type="common">Honeybee mite</name>
    <dbReference type="NCBI Taxonomy" id="109461"/>
    <lineage>
        <taxon>Eukaryota</taxon>
        <taxon>Metazoa</taxon>
        <taxon>Ecdysozoa</taxon>
        <taxon>Arthropoda</taxon>
        <taxon>Chelicerata</taxon>
        <taxon>Arachnida</taxon>
        <taxon>Acari</taxon>
        <taxon>Parasitiformes</taxon>
        <taxon>Mesostigmata</taxon>
        <taxon>Gamasina</taxon>
        <taxon>Dermanyssoidea</taxon>
        <taxon>Varroidae</taxon>
        <taxon>Varroa</taxon>
    </lineage>
</organism>
<dbReference type="GO" id="GO:0000049">
    <property type="term" value="F:tRNA binding"/>
    <property type="evidence" value="ECO:0007669"/>
    <property type="project" value="UniProtKB-UniRule"/>
</dbReference>
<dbReference type="OrthoDB" id="26399at2759"/>
<dbReference type="InterPro" id="IPR011989">
    <property type="entry name" value="ARM-like"/>
</dbReference>
<dbReference type="OMA" id="HEMFLFG"/>
<dbReference type="PANTHER" id="PTHR15952">
    <property type="entry name" value="EXPORTIN-T/LOS1"/>
    <property type="match status" value="1"/>
</dbReference>
<evidence type="ECO:0000256" key="5">
    <source>
        <dbReference type="ARBA" id="ARBA00022555"/>
    </source>
</evidence>
<evidence type="ECO:0000313" key="15">
    <source>
        <dbReference type="Proteomes" id="UP000594260"/>
    </source>
</evidence>
<dbReference type="InterPro" id="IPR016024">
    <property type="entry name" value="ARM-type_fold"/>
</dbReference>
<evidence type="ECO:0000256" key="2">
    <source>
        <dbReference type="ARBA" id="ARBA00018928"/>
    </source>
</evidence>
<dbReference type="AlphaFoldDB" id="A0A7M7JDI5"/>
<dbReference type="InterPro" id="IPR040017">
    <property type="entry name" value="XPOT"/>
</dbReference>
<protein>
    <recommendedName>
        <fullName evidence="2 11">Exportin-T</fullName>
    </recommendedName>
    <alternativeName>
        <fullName evidence="8 11">Exportin(tRNA)</fullName>
    </alternativeName>
    <alternativeName>
        <fullName evidence="9 11">tRNA exportin</fullName>
    </alternativeName>
</protein>
<dbReference type="InterPro" id="IPR002885">
    <property type="entry name" value="PPR_rpt"/>
</dbReference>
<dbReference type="PROSITE" id="PS51375">
    <property type="entry name" value="PPR"/>
    <property type="match status" value="1"/>
</dbReference>
<dbReference type="InterPro" id="IPR045546">
    <property type="entry name" value="Exportin-T_C"/>
</dbReference>
<dbReference type="Pfam" id="PF08389">
    <property type="entry name" value="Xpo1"/>
    <property type="match status" value="1"/>
</dbReference>
<dbReference type="SUPFAM" id="SSF48371">
    <property type="entry name" value="ARM repeat"/>
    <property type="match status" value="1"/>
</dbReference>
<dbReference type="GO" id="GO:0005737">
    <property type="term" value="C:cytoplasm"/>
    <property type="evidence" value="ECO:0007669"/>
    <property type="project" value="UniProtKB-SubCell"/>
</dbReference>
<feature type="domain" description="Exportin-1/Importin-beta-like" evidence="12">
    <location>
        <begin position="145"/>
        <end position="290"/>
    </location>
</feature>
<evidence type="ECO:0000256" key="9">
    <source>
        <dbReference type="ARBA" id="ARBA00032199"/>
    </source>
</evidence>
<sequence>MFRVVSYLAGSGNVLWPHQFNVIPREQRDSSVSECVSLASAAAAPEMEEVVRGFLTMGDAASHQRVLEYFEQLKRLPDGWQQCVSVVTTTDMDDASRFVCLNVIEHYVKTQYATAGEQEQNILRMMVTQWMTRAGQADRPRDAVFVSNKFAYIVTQIVVVDFPTRWRTFFCDLMSITMKPAWDLYLRILTAINQDIAERDMHRTPKEAARGTFIKDSMRETCVPQIVDTWYNILMSPGCEPSVYAQCLQTVGMYVSWIDLGLVFNERMMSLLLTFLAREGEVREAAVECFTEIVHKGMEPAAKIQLVLSLFGALQPTLEAVSPATPDDEIDFVIKLSKMLNFMMTHALLSCQKVSPRRNSNLDPEQMAIMQSGWDLIEQRLFPLVVKLFAHPDDDVSGAVSEGIREYLQFMKQRPYSGVQRDIVRRILYVIVTKYKFEPDYDFDSAGENEADFMEFRRTLKVLFDNIAQLDKELVLSVVQELVRTTLATWKTLPFQDVEVAIAFLYLLGEAVPQQSSEVISMMIASLISSNVSSHPHTSVRLQFFETCARFEKLFTAEMLPPIIAAFLDGRGLRSTNPNVRSRCSYLFSKMIKSNKSKLEGYVEEILCRLHDLLLLPEFNQAMDPNKLSADDQLYLYEATAVLIITGQYSTEKKEQLLRQLLSPLMQSYTMYESQLMLQPLQSPLRQQMAEQMCHAIALTSRTSKAFTSIQTMRACCCVEIYIEAISVFGKALTLANPTDDPAVASVHTALRQFLHRMVVCLHSSELIPFMSHTLGTMLGVQNAQQPIPQPCVNLLERTRPLQETIPLISQILAKFKRENLPIMQSSVPLMRDLFLPTVQLIFKCLEVPIESSDQVSLKDRQTLQRAYFGLIQAMVSADILTEVISPQETLQLEKVFSTIIQGAVDFPDPVAQKTCFSILRKMVESWGKCSNNVAFIRFMYDAILPACFQAPLKDTFDLTDAQTALVLTESAHCVQSIFKARREELLLFLSNELLPKLSLDGAQIQDFRDHMQQDIKFFRPYFKSLFEHLRKRTGL</sequence>
<comment type="similarity">
    <text evidence="11">Belongs to the exportin family.</text>
</comment>
<reference evidence="14" key="1">
    <citation type="submission" date="2021-01" db="UniProtKB">
        <authorList>
            <consortium name="EnsemblMetazoa"/>
        </authorList>
    </citation>
    <scope>IDENTIFICATION</scope>
</reference>
<proteinExistence type="inferred from homology"/>
<keyword evidence="5 11" id="KW-0820">tRNA-binding</keyword>